<dbReference type="Proteomes" id="UP000295560">
    <property type="component" value="Unassembled WGS sequence"/>
</dbReference>
<evidence type="ECO:0000256" key="1">
    <source>
        <dbReference type="SAM" id="Phobius"/>
    </source>
</evidence>
<evidence type="ECO:0000313" key="3">
    <source>
        <dbReference type="Proteomes" id="UP000295560"/>
    </source>
</evidence>
<keyword evidence="3" id="KW-1185">Reference proteome</keyword>
<gene>
    <name evidence="2" type="ORF">EV378_2814</name>
</gene>
<dbReference type="RefSeq" id="WP_132427881.1">
    <property type="nucleotide sequence ID" value="NZ_SMFZ01000001.1"/>
</dbReference>
<dbReference type="EMBL" id="SMFZ01000001">
    <property type="protein sequence ID" value="TCK26968.1"/>
    <property type="molecule type" value="Genomic_DNA"/>
</dbReference>
<dbReference type="InterPro" id="IPR019662">
    <property type="entry name" value="DUF2516"/>
</dbReference>
<dbReference type="AlphaFoldDB" id="A0A4R1HX76"/>
<accession>A0A4R1HX76</accession>
<name>A0A4R1HX76_PSEEN</name>
<reference evidence="2 3" key="1">
    <citation type="submission" date="2019-03" db="EMBL/GenBank/DDBJ databases">
        <title>Sequencing the genomes of 1000 actinobacteria strains.</title>
        <authorList>
            <person name="Klenk H.-P."/>
        </authorList>
    </citation>
    <scope>NUCLEOTIDE SEQUENCE [LARGE SCALE GENOMIC DNA]</scope>
    <source>
        <strain evidence="2 3">DSM 44969</strain>
    </source>
</reference>
<keyword evidence="1" id="KW-1133">Transmembrane helix</keyword>
<keyword evidence="1" id="KW-0812">Transmembrane</keyword>
<proteinExistence type="predicted"/>
<organism evidence="2 3">
    <name type="scientific">Pseudonocardia endophytica</name>
    <dbReference type="NCBI Taxonomy" id="401976"/>
    <lineage>
        <taxon>Bacteria</taxon>
        <taxon>Bacillati</taxon>
        <taxon>Actinomycetota</taxon>
        <taxon>Actinomycetes</taxon>
        <taxon>Pseudonocardiales</taxon>
        <taxon>Pseudonocardiaceae</taxon>
        <taxon>Pseudonocardia</taxon>
    </lineage>
</organism>
<evidence type="ECO:0000313" key="2">
    <source>
        <dbReference type="EMBL" id="TCK26968.1"/>
    </source>
</evidence>
<comment type="caution">
    <text evidence="2">The sequence shown here is derived from an EMBL/GenBank/DDBJ whole genome shotgun (WGS) entry which is preliminary data.</text>
</comment>
<feature type="transmembrane region" description="Helical" evidence="1">
    <location>
        <begin position="44"/>
        <end position="62"/>
    </location>
</feature>
<sequence>MSLDVWVVTGLWILGIPVGGYAFIHALRQRSDAFTAAGKLTKNAWLGITGVALLLLILITSGPMRSGAIFWLAAVVAVLVYIVDVKPAVVGVQRGDQRW</sequence>
<dbReference type="Pfam" id="PF10724">
    <property type="entry name" value="DUF2516"/>
    <property type="match status" value="1"/>
</dbReference>
<feature type="transmembrane region" description="Helical" evidence="1">
    <location>
        <begin position="68"/>
        <end position="89"/>
    </location>
</feature>
<feature type="transmembrane region" description="Helical" evidence="1">
    <location>
        <begin position="6"/>
        <end position="24"/>
    </location>
</feature>
<protein>
    <submittedName>
        <fullName evidence="2">Uncharacterized protein DUF2516</fullName>
    </submittedName>
</protein>
<dbReference type="OrthoDB" id="5191769at2"/>
<keyword evidence="1" id="KW-0472">Membrane</keyword>